<comment type="caution">
    <text evidence="2">The sequence shown here is derived from an EMBL/GenBank/DDBJ whole genome shotgun (WGS) entry which is preliminary data.</text>
</comment>
<evidence type="ECO:0000313" key="3">
    <source>
        <dbReference type="Proteomes" id="UP001451303"/>
    </source>
</evidence>
<dbReference type="EMBL" id="JAVLET010000011">
    <property type="protein sequence ID" value="KAL0466953.1"/>
    <property type="molecule type" value="Genomic_DNA"/>
</dbReference>
<gene>
    <name evidence="2" type="ORF">QR685DRAFT_449922</name>
</gene>
<keyword evidence="1" id="KW-1133">Transmembrane helix</keyword>
<dbReference type="Proteomes" id="UP001451303">
    <property type="component" value="Unassembled WGS sequence"/>
</dbReference>
<accession>A0ABR3D525</accession>
<keyword evidence="1" id="KW-0812">Transmembrane</keyword>
<name>A0ABR3D525_NEUIN</name>
<evidence type="ECO:0000256" key="1">
    <source>
        <dbReference type="SAM" id="Phobius"/>
    </source>
</evidence>
<keyword evidence="1" id="KW-0472">Membrane</keyword>
<reference evidence="2 3" key="1">
    <citation type="submission" date="2023-09" db="EMBL/GenBank/DDBJ databases">
        <title>Multi-omics analysis of a traditional fermented food reveals byproduct-associated fungal strains for waste-to-food upcycling.</title>
        <authorList>
            <consortium name="Lawrence Berkeley National Laboratory"/>
            <person name="Rekdal V.M."/>
            <person name="Villalobos-Escobedo J.M."/>
            <person name="Rodriguez-Valeron N."/>
            <person name="Garcia M.O."/>
            <person name="Vasquez D.P."/>
            <person name="Damayanti I."/>
            <person name="Sorensen P.M."/>
            <person name="Baidoo E.E."/>
            <person name="De Carvalho A.C."/>
            <person name="Riley R."/>
            <person name="Lipzen A."/>
            <person name="He G."/>
            <person name="Yan M."/>
            <person name="Haridas S."/>
            <person name="Daum C."/>
            <person name="Yoshinaga Y."/>
            <person name="Ng V."/>
            <person name="Grigoriev I.V."/>
            <person name="Munk R."/>
            <person name="Nuraida L."/>
            <person name="Wijaya C.H."/>
            <person name="Morales P.-C."/>
            <person name="Keasling J.D."/>
        </authorList>
    </citation>
    <scope>NUCLEOTIDE SEQUENCE [LARGE SCALE GENOMIC DNA]</scope>
    <source>
        <strain evidence="2 3">FGSC 2613</strain>
    </source>
</reference>
<keyword evidence="3" id="KW-1185">Reference proteome</keyword>
<evidence type="ECO:0000313" key="2">
    <source>
        <dbReference type="EMBL" id="KAL0466953.1"/>
    </source>
</evidence>
<feature type="transmembrane region" description="Helical" evidence="1">
    <location>
        <begin position="15"/>
        <end position="37"/>
    </location>
</feature>
<organism evidence="2 3">
    <name type="scientific">Neurospora intermedia</name>
    <dbReference type="NCBI Taxonomy" id="5142"/>
    <lineage>
        <taxon>Eukaryota</taxon>
        <taxon>Fungi</taxon>
        <taxon>Dikarya</taxon>
        <taxon>Ascomycota</taxon>
        <taxon>Pezizomycotina</taxon>
        <taxon>Sordariomycetes</taxon>
        <taxon>Sordariomycetidae</taxon>
        <taxon>Sordariales</taxon>
        <taxon>Sordariaceae</taxon>
        <taxon>Neurospora</taxon>
    </lineage>
</organism>
<sequence>MLVESLLIVSASKNAFLAFAGIVTGVAAWSIFGGEVFPQDQADPKGNPEEWTREEMRRWLALRNLHPQDSDTREQLLERIQANLRIPRQ</sequence>
<protein>
    <recommendedName>
        <fullName evidence="4">STE24 endopeptidase</fullName>
    </recommendedName>
</protein>
<evidence type="ECO:0008006" key="4">
    <source>
        <dbReference type="Google" id="ProtNLM"/>
    </source>
</evidence>
<proteinExistence type="predicted"/>